<evidence type="ECO:0000256" key="2">
    <source>
        <dbReference type="ARBA" id="ARBA00004597"/>
    </source>
</evidence>
<dbReference type="GO" id="GO:0020002">
    <property type="term" value="C:host cell plasma membrane"/>
    <property type="evidence" value="ECO:0007669"/>
    <property type="project" value="UniProtKB-SubCell"/>
</dbReference>
<evidence type="ECO:0000256" key="6">
    <source>
        <dbReference type="ARBA" id="ARBA00022723"/>
    </source>
</evidence>
<dbReference type="GO" id="GO:0004308">
    <property type="term" value="F:exo-alpha-sialidase activity"/>
    <property type="evidence" value="ECO:0007669"/>
    <property type="project" value="UniProtKB-UniRule"/>
</dbReference>
<comment type="similarity">
    <text evidence="17">Belongs to the glycosyl hydrolase 34 family.</text>
</comment>
<comment type="subunit">
    <text evidence="3 17">Homotetramer.</text>
</comment>
<evidence type="ECO:0000256" key="16">
    <source>
        <dbReference type="ARBA" id="ARBA00023295"/>
    </source>
</evidence>
<evidence type="ECO:0000256" key="1">
    <source>
        <dbReference type="ARBA" id="ARBA00001913"/>
    </source>
</evidence>
<keyword evidence="11" id="KW-0735">Signal-anchor</keyword>
<evidence type="ECO:0000256" key="9">
    <source>
        <dbReference type="ARBA" id="ARBA00022844"/>
    </source>
</evidence>
<organism evidence="19">
    <name type="scientific">Salamander influenza-like virus</name>
    <dbReference type="NCBI Taxonomy" id="2777034"/>
    <lineage>
        <taxon>Viruses</taxon>
        <taxon>Riboviria</taxon>
        <taxon>Orthornavirae</taxon>
        <taxon>Negarnaviricota</taxon>
        <taxon>Polyploviricotina</taxon>
        <taxon>Insthoviricetes</taxon>
        <taxon>Articulavirales</taxon>
        <taxon>Orthomyxoviridae</taxon>
    </lineage>
</organism>
<accession>A0A866W071</accession>
<evidence type="ECO:0000256" key="12">
    <source>
        <dbReference type="ARBA" id="ARBA00022989"/>
    </source>
</evidence>
<dbReference type="GO" id="GO:0016020">
    <property type="term" value="C:membrane"/>
    <property type="evidence" value="ECO:0007669"/>
    <property type="project" value="InterPro"/>
</dbReference>
<proteinExistence type="inferred from homology"/>
<comment type="subcellular location">
    <subcellularLocation>
        <location evidence="2">Host membrane</location>
        <topology evidence="2">Single-pass type II membrane protein</topology>
    </subcellularLocation>
    <subcellularLocation>
        <location evidence="17">Virion membrane</location>
    </subcellularLocation>
    <subcellularLocation>
        <location evidence="17">Host apical cell membrane</location>
        <topology evidence="17">Single-pass type II membrane protein</topology>
    </subcellularLocation>
</comment>
<dbReference type="GO" id="GO:0005975">
    <property type="term" value="P:carbohydrate metabolic process"/>
    <property type="evidence" value="ECO:0007669"/>
    <property type="project" value="UniProtKB-UniRule"/>
</dbReference>
<evidence type="ECO:0000256" key="11">
    <source>
        <dbReference type="ARBA" id="ARBA00022968"/>
    </source>
</evidence>
<keyword evidence="6 17" id="KW-0479">Metal-binding</keyword>
<dbReference type="EMBL" id="MT926391">
    <property type="protein sequence ID" value="QOE76813.1"/>
    <property type="molecule type" value="Viral_cRNA"/>
</dbReference>
<dbReference type="Gene3D" id="2.120.10.10">
    <property type="match status" value="1"/>
</dbReference>
<evidence type="ECO:0000313" key="19">
    <source>
        <dbReference type="EMBL" id="QOE76813.1"/>
    </source>
</evidence>
<keyword evidence="15 17" id="KW-0325">Glycoprotein</keyword>
<keyword evidence="4 17" id="KW-1032">Host cell membrane</keyword>
<evidence type="ECO:0000256" key="15">
    <source>
        <dbReference type="ARBA" id="ARBA00023180"/>
    </source>
</evidence>
<dbReference type="GO" id="GO:0046872">
    <property type="term" value="F:metal ion binding"/>
    <property type="evidence" value="ECO:0007669"/>
    <property type="project" value="UniProtKB-KW"/>
</dbReference>
<evidence type="ECO:0000256" key="5">
    <source>
        <dbReference type="ARBA" id="ARBA00022692"/>
    </source>
</evidence>
<dbReference type="InterPro" id="IPR001860">
    <property type="entry name" value="Glyco_hydro_34"/>
</dbReference>
<feature type="transmembrane region" description="Helical" evidence="18">
    <location>
        <begin position="12"/>
        <end position="32"/>
    </location>
</feature>
<dbReference type="GO" id="GO:0055036">
    <property type="term" value="C:virion membrane"/>
    <property type="evidence" value="ECO:0007669"/>
    <property type="project" value="UniProtKB-SubCell"/>
</dbReference>
<dbReference type="SUPFAM" id="SSF50939">
    <property type="entry name" value="Sialidases"/>
    <property type="match status" value="1"/>
</dbReference>
<name>A0A866W071_9ORTO</name>
<protein>
    <recommendedName>
        <fullName evidence="17">Neuraminidase</fullName>
        <ecNumber evidence="17">3.2.1.18</ecNumber>
    </recommendedName>
</protein>
<evidence type="ECO:0000256" key="14">
    <source>
        <dbReference type="ARBA" id="ARBA00023157"/>
    </source>
</evidence>
<evidence type="ECO:0000256" key="7">
    <source>
        <dbReference type="ARBA" id="ARBA00022801"/>
    </source>
</evidence>
<keyword evidence="14" id="KW-1015">Disulfide bond</keyword>
<comment type="catalytic activity">
    <reaction evidence="17">
        <text>Hydrolysis of alpha-(2-&gt;3)-, alpha-(2-&gt;6)-, alpha-(2-&gt;8)- glycosidic linkages of terminal sialic acid residues in oligosaccharides, glycoproteins, glycolipids, colominic acid and synthetic substrates.</text>
        <dbReference type="EC" id="3.2.1.18"/>
    </reaction>
</comment>
<comment type="PTM">
    <text evidence="17">N-glycosylated.</text>
</comment>
<keyword evidence="12 18" id="KW-1133">Transmembrane helix</keyword>
<comment type="function">
    <text evidence="17">Catalyzes the removal of terminal sialic acid residues from viral and cellular glycoconjugates.</text>
</comment>
<evidence type="ECO:0000256" key="4">
    <source>
        <dbReference type="ARBA" id="ARBA00022511"/>
    </source>
</evidence>
<dbReference type="InterPro" id="IPR036278">
    <property type="entry name" value="Sialidase_sf"/>
</dbReference>
<keyword evidence="9 17" id="KW-0946">Virion</keyword>
<keyword evidence="5 18" id="KW-0812">Transmembrane</keyword>
<gene>
    <name evidence="17 19" type="primary">NA</name>
</gene>
<keyword evidence="16 17" id="KW-0326">Glycosidase</keyword>
<evidence type="ECO:0000256" key="8">
    <source>
        <dbReference type="ARBA" id="ARBA00022837"/>
    </source>
</evidence>
<evidence type="ECO:0000256" key="17">
    <source>
        <dbReference type="RuleBase" id="RU361252"/>
    </source>
</evidence>
<keyword evidence="7 17" id="KW-0378">Hydrolase</keyword>
<dbReference type="Pfam" id="PF00064">
    <property type="entry name" value="Neur"/>
    <property type="match status" value="1"/>
</dbReference>
<keyword evidence="10 17" id="KW-1043">Host membrane</keyword>
<dbReference type="EC" id="3.2.1.18" evidence="17"/>
<evidence type="ECO:0000256" key="13">
    <source>
        <dbReference type="ARBA" id="ARBA00023136"/>
    </source>
</evidence>
<comment type="cofactor">
    <cofactor evidence="1 17">
        <name>Ca(2+)</name>
        <dbReference type="ChEBI" id="CHEBI:29108"/>
    </cofactor>
</comment>
<evidence type="ECO:0000256" key="3">
    <source>
        <dbReference type="ARBA" id="ARBA00011881"/>
    </source>
</evidence>
<reference evidence="19" key="1">
    <citation type="submission" date="2020-08" db="EMBL/GenBank/DDBJ databases">
        <authorList>
            <person name="Parry R.H."/>
            <person name="Wille M."/>
            <person name="Geoghegan J.L."/>
            <person name="Turnbull O.M.H."/>
            <person name="Holmes E.C."/>
        </authorList>
    </citation>
    <scope>NUCLEOTIDE SEQUENCE</scope>
    <source>
        <strain evidence="19">SILV/UK</strain>
    </source>
</reference>
<evidence type="ECO:0000256" key="18">
    <source>
        <dbReference type="SAM" id="Phobius"/>
    </source>
</evidence>
<sequence length="467" mass="51135">MRPTREKINWALLSCIASMGVLQLGFLSYLLYSDVSSEHSQVGATASTQQSIPAQECSNKSIEVHHHHIQECPAPVAPSPLTTWRSPKRTCGGKGFQRLLMINSHRYGDTRGRTSIQIMREPFVSCSLTECRHFFLGHRAGQPGSYEAGTDQDRSKFRELLSVELGKELTVDNAIAHMSAWSGSACHDGKNWYYLGSDGPPASAVIRIRYGTQMVESISPNGDTLRLQESECVCTNGSCYAMTVDGLHSVQSIAKFIKLRNGRIVKTITTTGRIKMTEECTCSFVSETVFECACRDNAFTAKRPIVRFDTQKDEAVVNLMCSDTYMDTPRPADGSTIGDCNSDGTSGVNGIKGGFVASFDEEGNIIRYYTRTTSQTLRKGCDLFKTVNTDPWTSKAPIPVFANLIDNAETGTYQVGFKIPGSECDQSCVAIEMVISNVWTSAATAIYCEVSTSDKPWSSVTGFSTTA</sequence>
<keyword evidence="13 18" id="KW-0472">Membrane</keyword>
<evidence type="ECO:0000256" key="10">
    <source>
        <dbReference type="ARBA" id="ARBA00022870"/>
    </source>
</evidence>
<keyword evidence="8 17" id="KW-0106">Calcium</keyword>
<reference evidence="19" key="2">
    <citation type="journal article" name="Viruses">
        <title>Divergent Influenza-Like Viruses of Amphibians and Fish Support an Ancient Evolutionary Association.</title>
        <authorList>
            <person name="Parry R."/>
            <person name="Wille M."/>
            <person name="Turnbull O.M.H."/>
            <person name="Geoghegan J.L."/>
            <person name="Holmes E.C."/>
        </authorList>
    </citation>
    <scope>NUCLEOTIDE SEQUENCE</scope>
    <source>
        <strain evidence="19">SILV/UK</strain>
    </source>
</reference>